<reference evidence="1 2" key="1">
    <citation type="submission" date="2023-05" db="EMBL/GenBank/DDBJ databases">
        <authorList>
            <person name="Yin Y."/>
            <person name="Lu Z."/>
        </authorList>
    </citation>
    <scope>NUCLEOTIDE SEQUENCE [LARGE SCALE GENOMIC DNA]</scope>
    <source>
        <strain evidence="1 2">ZM22</strain>
    </source>
</reference>
<dbReference type="Proteomes" id="UP001240697">
    <property type="component" value="Chromosome"/>
</dbReference>
<evidence type="ECO:0000313" key="1">
    <source>
        <dbReference type="EMBL" id="WHS67261.1"/>
    </source>
</evidence>
<gene>
    <name evidence="1" type="ORF">QMY55_09155</name>
</gene>
<name>A0ABY8SX96_9BURK</name>
<dbReference type="Pfam" id="PF01527">
    <property type="entry name" value="HTH_Tnp_1"/>
    <property type="match status" value="1"/>
</dbReference>
<dbReference type="InterPro" id="IPR009057">
    <property type="entry name" value="Homeodomain-like_sf"/>
</dbReference>
<dbReference type="EMBL" id="CP125947">
    <property type="protein sequence ID" value="WHS67261.1"/>
    <property type="molecule type" value="Genomic_DNA"/>
</dbReference>
<dbReference type="SUPFAM" id="SSF46689">
    <property type="entry name" value="Homeodomain-like"/>
    <property type="match status" value="1"/>
</dbReference>
<proteinExistence type="predicted"/>
<sequence>MKKSRFTEEQMVTILREADRTTVAEAAKKHKVSDATIYAWRKHFGQMEAADVLIEAWRNHCNEVRPHSSLQYLTPAEFKREFHQKLQPAVF</sequence>
<accession>A0ABY8SX96</accession>
<keyword evidence="2" id="KW-1185">Reference proteome</keyword>
<evidence type="ECO:0000313" key="2">
    <source>
        <dbReference type="Proteomes" id="UP001240697"/>
    </source>
</evidence>
<protein>
    <submittedName>
        <fullName evidence="1">Transposase</fullName>
    </submittedName>
</protein>
<organism evidence="1 2">
    <name type="scientific">Comamonas resistens</name>
    <dbReference type="NCBI Taxonomy" id="3046670"/>
    <lineage>
        <taxon>Bacteria</taxon>
        <taxon>Pseudomonadati</taxon>
        <taxon>Pseudomonadota</taxon>
        <taxon>Betaproteobacteria</taxon>
        <taxon>Burkholderiales</taxon>
        <taxon>Comamonadaceae</taxon>
        <taxon>Comamonas</taxon>
    </lineage>
</organism>
<dbReference type="InterPro" id="IPR002514">
    <property type="entry name" value="Transposase_8"/>
</dbReference>
<dbReference type="RefSeq" id="WP_283488307.1">
    <property type="nucleotide sequence ID" value="NZ_CP125947.1"/>
</dbReference>